<dbReference type="Proteomes" id="UP000005561">
    <property type="component" value="Unassembled WGS sequence"/>
</dbReference>
<keyword evidence="2" id="KW-1185">Reference proteome</keyword>
<accession>C6LFS8</accession>
<comment type="caution">
    <text evidence="1">The sequence shown here is derived from an EMBL/GenBank/DDBJ whole genome shotgun (WGS) entry which is preliminary data.</text>
</comment>
<protein>
    <submittedName>
        <fullName evidence="1">Uncharacterized protein</fullName>
    </submittedName>
</protein>
<gene>
    <name evidence="1" type="ORF">BRYFOR_07488</name>
</gene>
<reference evidence="1" key="1">
    <citation type="submission" date="2009-07" db="EMBL/GenBank/DDBJ databases">
        <authorList>
            <person name="Weinstock G."/>
            <person name="Sodergren E."/>
            <person name="Clifton S."/>
            <person name="Fulton L."/>
            <person name="Fulton B."/>
            <person name="Courtney L."/>
            <person name="Fronick C."/>
            <person name="Harrison M."/>
            <person name="Strong C."/>
            <person name="Farmer C."/>
            <person name="Delahaunty K."/>
            <person name="Markovic C."/>
            <person name="Hall O."/>
            <person name="Minx P."/>
            <person name="Tomlinson C."/>
            <person name="Mitreva M."/>
            <person name="Nelson J."/>
            <person name="Hou S."/>
            <person name="Wollam A."/>
            <person name="Pepin K.H."/>
            <person name="Johnson M."/>
            <person name="Bhonagiri V."/>
            <person name="Nash W.E."/>
            <person name="Warren W."/>
            <person name="Chinwalla A."/>
            <person name="Mardis E.R."/>
            <person name="Wilson R.K."/>
        </authorList>
    </citation>
    <scope>NUCLEOTIDE SEQUENCE [LARGE SCALE GENOMIC DNA]</scope>
    <source>
        <strain evidence="1">DSM 14469</strain>
    </source>
</reference>
<evidence type="ECO:0000313" key="2">
    <source>
        <dbReference type="Proteomes" id="UP000005561"/>
    </source>
</evidence>
<dbReference type="EMBL" id="ACCL02000010">
    <property type="protein sequence ID" value="EET60663.1"/>
    <property type="molecule type" value="Genomic_DNA"/>
</dbReference>
<proteinExistence type="predicted"/>
<dbReference type="AlphaFoldDB" id="C6LFS8"/>
<organism evidence="1 2">
    <name type="scientific">Marvinbryantia formatexigens DSM 14469</name>
    <dbReference type="NCBI Taxonomy" id="478749"/>
    <lineage>
        <taxon>Bacteria</taxon>
        <taxon>Bacillati</taxon>
        <taxon>Bacillota</taxon>
        <taxon>Clostridia</taxon>
        <taxon>Lachnospirales</taxon>
        <taxon>Lachnospiraceae</taxon>
        <taxon>Marvinbryantia</taxon>
    </lineage>
</organism>
<name>C6LFS8_9FIRM</name>
<evidence type="ECO:0000313" key="1">
    <source>
        <dbReference type="EMBL" id="EET60663.1"/>
    </source>
</evidence>
<sequence length="43" mass="5174">MQNSAYPDCFLSFCHVSGRYAVRKHYIIGYACLPYPKYFFIRF</sequence>